<evidence type="ECO:0000256" key="7">
    <source>
        <dbReference type="ARBA" id="ARBA00024334"/>
    </source>
</evidence>
<evidence type="ECO:0000256" key="1">
    <source>
        <dbReference type="ARBA" id="ARBA00001946"/>
    </source>
</evidence>
<keyword evidence="2" id="KW-0723">Serine/threonine-protein kinase</keyword>
<feature type="domain" description="Protein kinase" evidence="10">
    <location>
        <begin position="141"/>
        <end position="444"/>
    </location>
</feature>
<accession>A0A813LAZ6</accession>
<evidence type="ECO:0000256" key="5">
    <source>
        <dbReference type="ARBA" id="ARBA00022777"/>
    </source>
</evidence>
<dbReference type="InterPro" id="IPR050205">
    <property type="entry name" value="CDPK_Ser/Thr_kinases"/>
</dbReference>
<comment type="similarity">
    <text evidence="7">Belongs to the protein kinase superfamily. Ser/Thr protein kinase family. CDPK subfamily.</text>
</comment>
<sequence>ADAPLVAPIKASSGTGRASAPRRLTLLEQAFVCSACSSRSSRRQLVSTPTPRSGSRRSSSAGGANECVDGIISPAVEPSLLEEDKASQEDALSSALAKLLGPIDGSPDNSFVGVAIGRALEINPDVLCPTHTGQLQVFDDYEFLAAIGSGAFGRVLRARHRAGGQLRACKALTTSGPLESELVATEIAVLKALNHPHILRLHEVYFEPSNSDRRRKVYLITDLCTGGDLLFRIAYHYQTLRAPMTEGHVGFMLRQLLSAAMYCHHRGIVHRDIKPDNVLFVDATASSPLKLIDFGLAGFAEQLREAAVEVSVPRSGSLGRLAKILPRAGARWCTVRKQMMQRAGTAYYMAPEMIQASVYDQKADMFSIGTILCEMLTGWHPFYTPQVDDAQSVQAKITSAKPVRLPDEQFGSLSAEARDLCQRLLEKDPKRRLSSGQALAHPWFRNPAMPSPYGNTNTGVLNAWVFEGLRQYQAHNKLRRAALQLLALSELAEEQVQEFRDAFMALDAQGDGLLSPEELAEGAHRAEVPLCNGEAALLISTLGGASGQRAGYKEFIAALAGRQVEYSSAQFRSCFKKLGGDSRGRLGLRQVLPVLCSSRSSSERPAITDQEWEEIVNSWSPESTDERSSEPTLGFEEFVVMMQAPVGPATQKVADAPLPVVPALFVRGAEAVATSGGDELSTGRLWGRCAEPLCC</sequence>
<dbReference type="EMBL" id="CAJNNW010034862">
    <property type="protein sequence ID" value="CAE8724215.1"/>
    <property type="molecule type" value="Genomic_DNA"/>
</dbReference>
<dbReference type="InterPro" id="IPR002048">
    <property type="entry name" value="EF_hand_dom"/>
</dbReference>
<dbReference type="AlphaFoldDB" id="A0A813LAZ6"/>
<evidence type="ECO:0000256" key="4">
    <source>
        <dbReference type="ARBA" id="ARBA00022741"/>
    </source>
</evidence>
<dbReference type="Gene3D" id="1.10.238.10">
    <property type="entry name" value="EF-hand"/>
    <property type="match status" value="2"/>
</dbReference>
<feature type="non-terminal residue" evidence="12">
    <location>
        <position position="1"/>
    </location>
</feature>
<evidence type="ECO:0000256" key="6">
    <source>
        <dbReference type="ARBA" id="ARBA00022840"/>
    </source>
</evidence>
<keyword evidence="3" id="KW-0808">Transferase</keyword>
<protein>
    <recommendedName>
        <fullName evidence="14">Non-specific serine/threonine protein kinase</fullName>
    </recommendedName>
</protein>
<comment type="cofactor">
    <cofactor evidence="1">
        <name>Mg(2+)</name>
        <dbReference type="ChEBI" id="CHEBI:18420"/>
    </cofactor>
</comment>
<dbReference type="PROSITE" id="PS00107">
    <property type="entry name" value="PROTEIN_KINASE_ATP"/>
    <property type="match status" value="1"/>
</dbReference>
<dbReference type="GO" id="GO:0005509">
    <property type="term" value="F:calcium ion binding"/>
    <property type="evidence" value="ECO:0007669"/>
    <property type="project" value="InterPro"/>
</dbReference>
<keyword evidence="6 8" id="KW-0067">ATP-binding</keyword>
<dbReference type="Proteomes" id="UP000626109">
    <property type="component" value="Unassembled WGS sequence"/>
</dbReference>
<proteinExistence type="inferred from homology"/>
<dbReference type="InterPro" id="IPR011992">
    <property type="entry name" value="EF-hand-dom_pair"/>
</dbReference>
<evidence type="ECO:0008006" key="14">
    <source>
        <dbReference type="Google" id="ProtNLM"/>
    </source>
</evidence>
<comment type="caution">
    <text evidence="12">The sequence shown here is derived from an EMBL/GenBank/DDBJ whole genome shotgun (WGS) entry which is preliminary data.</text>
</comment>
<dbReference type="InterPro" id="IPR008271">
    <property type="entry name" value="Ser/Thr_kinase_AS"/>
</dbReference>
<dbReference type="Gene3D" id="1.10.510.10">
    <property type="entry name" value="Transferase(Phosphotransferase) domain 1"/>
    <property type="match status" value="1"/>
</dbReference>
<evidence type="ECO:0000256" key="3">
    <source>
        <dbReference type="ARBA" id="ARBA00022679"/>
    </source>
</evidence>
<dbReference type="Gene3D" id="3.30.200.20">
    <property type="entry name" value="Phosphorylase Kinase, domain 1"/>
    <property type="match status" value="1"/>
</dbReference>
<dbReference type="InterPro" id="IPR000719">
    <property type="entry name" value="Prot_kinase_dom"/>
</dbReference>
<dbReference type="GO" id="GO:0005524">
    <property type="term" value="F:ATP binding"/>
    <property type="evidence" value="ECO:0007669"/>
    <property type="project" value="UniProtKB-UniRule"/>
</dbReference>
<evidence type="ECO:0000256" key="9">
    <source>
        <dbReference type="SAM" id="MobiDB-lite"/>
    </source>
</evidence>
<name>A0A813LAZ6_POLGL</name>
<reference evidence="12" key="1">
    <citation type="submission" date="2021-02" db="EMBL/GenBank/DDBJ databases">
        <authorList>
            <person name="Dougan E. K."/>
            <person name="Rhodes N."/>
            <person name="Thang M."/>
            <person name="Chan C."/>
        </authorList>
    </citation>
    <scope>NUCLEOTIDE SEQUENCE</scope>
</reference>
<dbReference type="Pfam" id="PF00069">
    <property type="entry name" value="Pkinase"/>
    <property type="match status" value="1"/>
</dbReference>
<evidence type="ECO:0000256" key="8">
    <source>
        <dbReference type="PROSITE-ProRule" id="PRU10141"/>
    </source>
</evidence>
<evidence type="ECO:0000256" key="2">
    <source>
        <dbReference type="ARBA" id="ARBA00022527"/>
    </source>
</evidence>
<evidence type="ECO:0000259" key="11">
    <source>
        <dbReference type="PROSITE" id="PS50222"/>
    </source>
</evidence>
<dbReference type="SUPFAM" id="SSF56112">
    <property type="entry name" value="Protein kinase-like (PK-like)"/>
    <property type="match status" value="1"/>
</dbReference>
<evidence type="ECO:0000313" key="13">
    <source>
        <dbReference type="Proteomes" id="UP000626109"/>
    </source>
</evidence>
<evidence type="ECO:0000313" key="12">
    <source>
        <dbReference type="EMBL" id="CAE8724215.1"/>
    </source>
</evidence>
<dbReference type="PROSITE" id="PS00108">
    <property type="entry name" value="PROTEIN_KINASE_ST"/>
    <property type="match status" value="1"/>
</dbReference>
<gene>
    <name evidence="12" type="ORF">PGLA2088_LOCUS43585</name>
</gene>
<dbReference type="PROSITE" id="PS50222">
    <property type="entry name" value="EF_HAND_2"/>
    <property type="match status" value="1"/>
</dbReference>
<dbReference type="PROSITE" id="PS50011">
    <property type="entry name" value="PROTEIN_KINASE_DOM"/>
    <property type="match status" value="1"/>
</dbReference>
<evidence type="ECO:0000259" key="10">
    <source>
        <dbReference type="PROSITE" id="PS50011"/>
    </source>
</evidence>
<dbReference type="InterPro" id="IPR011009">
    <property type="entry name" value="Kinase-like_dom_sf"/>
</dbReference>
<feature type="compositionally biased region" description="Low complexity" evidence="9">
    <location>
        <begin position="47"/>
        <end position="64"/>
    </location>
</feature>
<feature type="region of interest" description="Disordered" evidence="9">
    <location>
        <begin position="43"/>
        <end position="67"/>
    </location>
</feature>
<dbReference type="GO" id="GO:0004674">
    <property type="term" value="F:protein serine/threonine kinase activity"/>
    <property type="evidence" value="ECO:0007669"/>
    <property type="project" value="UniProtKB-KW"/>
</dbReference>
<dbReference type="SMART" id="SM00220">
    <property type="entry name" value="S_TKc"/>
    <property type="match status" value="1"/>
</dbReference>
<keyword evidence="4 8" id="KW-0547">Nucleotide-binding</keyword>
<dbReference type="InterPro" id="IPR017441">
    <property type="entry name" value="Protein_kinase_ATP_BS"/>
</dbReference>
<feature type="domain" description="EF-hand" evidence="11">
    <location>
        <begin position="494"/>
        <end position="529"/>
    </location>
</feature>
<feature type="binding site" evidence="8">
    <location>
        <position position="170"/>
    </location>
    <ligand>
        <name>ATP</name>
        <dbReference type="ChEBI" id="CHEBI:30616"/>
    </ligand>
</feature>
<dbReference type="PANTHER" id="PTHR24349">
    <property type="entry name" value="SERINE/THREONINE-PROTEIN KINASE"/>
    <property type="match status" value="1"/>
</dbReference>
<organism evidence="12 13">
    <name type="scientific">Polarella glacialis</name>
    <name type="common">Dinoflagellate</name>
    <dbReference type="NCBI Taxonomy" id="89957"/>
    <lineage>
        <taxon>Eukaryota</taxon>
        <taxon>Sar</taxon>
        <taxon>Alveolata</taxon>
        <taxon>Dinophyceae</taxon>
        <taxon>Suessiales</taxon>
        <taxon>Suessiaceae</taxon>
        <taxon>Polarella</taxon>
    </lineage>
</organism>
<keyword evidence="5" id="KW-0418">Kinase</keyword>
<dbReference type="SUPFAM" id="SSF47473">
    <property type="entry name" value="EF-hand"/>
    <property type="match status" value="1"/>
</dbReference>